<gene>
    <name evidence="1" type="ORF">FDV58_27710</name>
</gene>
<proteinExistence type="predicted"/>
<dbReference type="AlphaFoldDB" id="A0A4U6RWM4"/>
<organism evidence="1 2">
    <name type="scientific">Bradyrhizobium elkanii</name>
    <dbReference type="NCBI Taxonomy" id="29448"/>
    <lineage>
        <taxon>Bacteria</taxon>
        <taxon>Pseudomonadati</taxon>
        <taxon>Pseudomonadota</taxon>
        <taxon>Alphaproteobacteria</taxon>
        <taxon>Hyphomicrobiales</taxon>
        <taxon>Nitrobacteraceae</taxon>
        <taxon>Bradyrhizobium</taxon>
    </lineage>
</organism>
<evidence type="ECO:0000313" key="2">
    <source>
        <dbReference type="Proteomes" id="UP000305095"/>
    </source>
</evidence>
<name>A0A4U6RWM4_BRAEL</name>
<sequence length="298" mass="32799">MADDKVKIHFICEAENDDSPPAPLVDEIARRLVEPAIPPSIDYALSRGDFHSEPGSLDHYTIDMMSSDRLVILDLSDLSDTAYFLLGARAYKGLPIVYICDETYPIRRDLRTERIVRYSMKDLEGSIGHLREEIEYTLAEDHDPGYSSPRLPIPPLPPREMRLELASRIEATADVVRDLRLNSGAAAESVDRLVAIAAELKGLPDENNPSRLTEAGENALKVLVSLLDELSTQAGARMAITGAISLIVGGTGAPGVAAFTAGLAFWYGKDVFTKFINAWSERSTSQKSPRTRRSKLPF</sequence>
<dbReference type="RefSeq" id="WP_137481793.1">
    <property type="nucleotide sequence ID" value="NZ_SZZP01000019.1"/>
</dbReference>
<protein>
    <submittedName>
        <fullName evidence="1">Uncharacterized protein</fullName>
    </submittedName>
</protein>
<reference evidence="1 2" key="1">
    <citation type="submission" date="2019-05" db="EMBL/GenBank/DDBJ databases">
        <title>Draft Genome of Bradyrhizobium elkanii strain SEMIA 938, Used in Commercial Inoculants for Lupinus spp. in Brazil.</title>
        <authorList>
            <person name="Hungria M."/>
            <person name="Delamuta J.R.M."/>
            <person name="Ribeiro R.A."/>
            <person name="Nogueira M.A."/>
        </authorList>
    </citation>
    <scope>NUCLEOTIDE SEQUENCE [LARGE SCALE GENOMIC DNA]</scope>
    <source>
        <strain evidence="1 2">Semia 938</strain>
    </source>
</reference>
<evidence type="ECO:0000313" key="1">
    <source>
        <dbReference type="EMBL" id="TKV77992.1"/>
    </source>
</evidence>
<accession>A0A4U6RWM4</accession>
<comment type="caution">
    <text evidence="1">The sequence shown here is derived from an EMBL/GenBank/DDBJ whole genome shotgun (WGS) entry which is preliminary data.</text>
</comment>
<dbReference type="EMBL" id="SZZP01000019">
    <property type="protein sequence ID" value="TKV77992.1"/>
    <property type="molecule type" value="Genomic_DNA"/>
</dbReference>
<dbReference type="Proteomes" id="UP000305095">
    <property type="component" value="Unassembled WGS sequence"/>
</dbReference>